<reference evidence="9" key="1">
    <citation type="submission" date="2021-05" db="EMBL/GenBank/DDBJ databases">
        <title>The genome of the haptophyte Pavlova lutheri (Diacronema luteri, Pavlovales) - a model for lipid biosynthesis in eukaryotic algae.</title>
        <authorList>
            <person name="Hulatt C.J."/>
            <person name="Posewitz M.C."/>
        </authorList>
    </citation>
    <scope>NUCLEOTIDE SEQUENCE</scope>
    <source>
        <strain evidence="9">NIVA-4/92</strain>
    </source>
</reference>
<dbReference type="GO" id="GO:0046509">
    <property type="term" value="F:1,2-diacylglycerol 3-beta-galactosyltransferase activity"/>
    <property type="evidence" value="ECO:0007669"/>
    <property type="project" value="UniProtKB-EC"/>
</dbReference>
<comment type="similarity">
    <text evidence="1">Belongs to the glycosyltransferase 28 family.</text>
</comment>
<evidence type="ECO:0000256" key="3">
    <source>
        <dbReference type="ARBA" id="ARBA00022676"/>
    </source>
</evidence>
<dbReference type="EMBL" id="JAGTXO010000007">
    <property type="protein sequence ID" value="KAG8466892.1"/>
    <property type="molecule type" value="Genomic_DNA"/>
</dbReference>
<dbReference type="PANTHER" id="PTHR43025">
    <property type="entry name" value="MONOGALACTOSYLDIACYLGLYCEROL SYNTHASE"/>
    <property type="match status" value="1"/>
</dbReference>
<name>A0A8J5XR53_DIALT</name>
<dbReference type="InterPro" id="IPR050519">
    <property type="entry name" value="Glycosyltransf_28_UgtP"/>
</dbReference>
<dbReference type="SUPFAM" id="SSF53756">
    <property type="entry name" value="UDP-Glycosyltransferase/glycogen phosphorylase"/>
    <property type="match status" value="1"/>
</dbReference>
<evidence type="ECO:0000259" key="7">
    <source>
        <dbReference type="Pfam" id="PF04101"/>
    </source>
</evidence>
<dbReference type="AlphaFoldDB" id="A0A8J5XR53"/>
<organism evidence="9 10">
    <name type="scientific">Diacronema lutheri</name>
    <name type="common">Unicellular marine alga</name>
    <name type="synonym">Monochrysis lutheri</name>
    <dbReference type="NCBI Taxonomy" id="2081491"/>
    <lineage>
        <taxon>Eukaryota</taxon>
        <taxon>Haptista</taxon>
        <taxon>Haptophyta</taxon>
        <taxon>Pavlovophyceae</taxon>
        <taxon>Pavlovales</taxon>
        <taxon>Pavlovaceae</taxon>
        <taxon>Diacronema</taxon>
    </lineage>
</organism>
<evidence type="ECO:0000256" key="4">
    <source>
        <dbReference type="ARBA" id="ARBA00022679"/>
    </source>
</evidence>
<evidence type="ECO:0000256" key="6">
    <source>
        <dbReference type="SAM" id="SignalP"/>
    </source>
</evidence>
<dbReference type="GO" id="GO:0031969">
    <property type="term" value="C:chloroplast membrane"/>
    <property type="evidence" value="ECO:0007669"/>
    <property type="project" value="UniProtKB-SubCell"/>
</dbReference>
<feature type="domain" description="Glycosyl transferase family 28 C-terminal" evidence="7">
    <location>
        <begin position="268"/>
        <end position="421"/>
    </location>
</feature>
<keyword evidence="4" id="KW-0808">Transferase</keyword>
<dbReference type="OMA" id="EEENCQY"/>
<evidence type="ECO:0000256" key="1">
    <source>
        <dbReference type="ARBA" id="ARBA00006962"/>
    </source>
</evidence>
<evidence type="ECO:0000259" key="8">
    <source>
        <dbReference type="Pfam" id="PF06925"/>
    </source>
</evidence>
<evidence type="ECO:0000256" key="2">
    <source>
        <dbReference type="ARBA" id="ARBA00012615"/>
    </source>
</evidence>
<keyword evidence="10" id="KW-1185">Reference proteome</keyword>
<sequence length="445" mass="46596">MLLLVLTHVLALSASSLHAPGAGARVARLPLRASRRCAPLASSAGAASGAQPPPRRVRFLFSDTGGGHRASALALQGAMESMYPGQIECDLVDLFVASKVWPFCEAPAAYRWMAARPIVWKLFFEAGATPLGAWINEVLTDMLCGRRYRELLAARPRPDCVVSVHPLMQGPALRALAANDGGTRTTPFATVVTDLGSAHPKWFHAGVDACFVPSDVLAHVALREGLRPEQVVQRGLPIRKAFWRGRAGLGSKADVRLSLGLDANAPTCLAVGGGDGMGDLAAVAVGVAEALGRRPGRSQLVVVCGRNEAVQADLDARAWPDNVRVAVLGFVSDMERYMGAADVLVSKAGPGTIAEAAAMGLPCVLSSFLPGQEAGNVDFVADAGFGALHEHPASIGRTVREWLDKPAQLEGMAEAALAAARPDATADIARDLAKLVLGTRTASHV</sequence>
<dbReference type="PANTHER" id="PTHR43025:SF3">
    <property type="entry name" value="MONOGALACTOSYLDIACYLGLYCEROL SYNTHASE 1, CHLOROPLASTIC"/>
    <property type="match status" value="1"/>
</dbReference>
<evidence type="ECO:0000313" key="10">
    <source>
        <dbReference type="Proteomes" id="UP000751190"/>
    </source>
</evidence>
<protein>
    <recommendedName>
        <fullName evidence="2">monogalactosyldiacylglycerol synthase</fullName>
        <ecNumber evidence="2">2.4.1.46</ecNumber>
    </recommendedName>
</protein>
<comment type="caution">
    <text evidence="9">The sequence shown here is derived from an EMBL/GenBank/DDBJ whole genome shotgun (WGS) entry which is preliminary data.</text>
</comment>
<dbReference type="Pfam" id="PF06925">
    <property type="entry name" value="MGDG_synth"/>
    <property type="match status" value="1"/>
</dbReference>
<dbReference type="GO" id="GO:0009247">
    <property type="term" value="P:glycolipid biosynthetic process"/>
    <property type="evidence" value="ECO:0007669"/>
    <property type="project" value="InterPro"/>
</dbReference>
<evidence type="ECO:0000256" key="5">
    <source>
        <dbReference type="ARBA" id="ARBA00046299"/>
    </source>
</evidence>
<gene>
    <name evidence="9" type="ORF">KFE25_008271</name>
</gene>
<dbReference type="InterPro" id="IPR007235">
    <property type="entry name" value="Glyco_trans_28_C"/>
</dbReference>
<feature type="chain" id="PRO_5035259770" description="monogalactosyldiacylglycerol synthase" evidence="6">
    <location>
        <begin position="17"/>
        <end position="445"/>
    </location>
</feature>
<dbReference type="OrthoDB" id="200404at2759"/>
<keyword evidence="6" id="KW-0732">Signal</keyword>
<accession>A0A8J5XR53</accession>
<dbReference type="Gene3D" id="3.40.50.2000">
    <property type="entry name" value="Glycogen Phosphorylase B"/>
    <property type="match status" value="1"/>
</dbReference>
<keyword evidence="3" id="KW-0328">Glycosyltransferase</keyword>
<proteinExistence type="inferred from homology"/>
<dbReference type="InterPro" id="IPR009695">
    <property type="entry name" value="Diacylglyc_glucosyltr_N"/>
</dbReference>
<dbReference type="Pfam" id="PF04101">
    <property type="entry name" value="Glyco_tran_28_C"/>
    <property type="match status" value="1"/>
</dbReference>
<feature type="domain" description="Diacylglycerol glucosyltransferase N-terminal" evidence="8">
    <location>
        <begin position="68"/>
        <end position="238"/>
    </location>
</feature>
<feature type="signal peptide" evidence="6">
    <location>
        <begin position="1"/>
        <end position="16"/>
    </location>
</feature>
<comment type="subcellular location">
    <subcellularLocation>
        <location evidence="5">Plastid</location>
        <location evidence="5">Chloroplast membrane</location>
    </subcellularLocation>
</comment>
<dbReference type="Proteomes" id="UP000751190">
    <property type="component" value="Unassembled WGS sequence"/>
</dbReference>
<evidence type="ECO:0000313" key="9">
    <source>
        <dbReference type="EMBL" id="KAG8466892.1"/>
    </source>
</evidence>
<dbReference type="EC" id="2.4.1.46" evidence="2"/>